<evidence type="ECO:0000313" key="1">
    <source>
        <dbReference type="EMBL" id="ANC77144.1"/>
    </source>
</evidence>
<accession>A0A160IM15</accession>
<dbReference type="KEGG" id="fpn:ABE65_010170"/>
<dbReference type="EMBL" id="CP015378">
    <property type="protein sequence ID" value="ANC77144.1"/>
    <property type="molecule type" value="Genomic_DNA"/>
</dbReference>
<dbReference type="STRING" id="1221500.ABE65_010170"/>
<sequence length="77" mass="9226">MEHIDKRNRLEEKPFSYRETKDQNVFIDYYGKQVKILKGKEAEKFLNRIRTAESEMAEQLIMAKITGNFKRGNERKS</sequence>
<dbReference type="Proteomes" id="UP000076623">
    <property type="component" value="Chromosome"/>
</dbReference>
<gene>
    <name evidence="1" type="ORF">ABE65_010170</name>
</gene>
<name>A0A160IM15_9BACL</name>
<keyword evidence="2" id="KW-1185">Reference proteome</keyword>
<dbReference type="AlphaFoldDB" id="A0A160IM15"/>
<protein>
    <submittedName>
        <fullName evidence="1">Uncharacterized protein</fullName>
    </submittedName>
</protein>
<reference evidence="1 2" key="1">
    <citation type="submission" date="2016-04" db="EMBL/GenBank/DDBJ databases">
        <title>Complete genome sequence of Fictibacillus phosphorivorans G25-29, a strain toxic to nematodes.</title>
        <authorList>
            <person name="Zheng Z."/>
        </authorList>
    </citation>
    <scope>NUCLEOTIDE SEQUENCE [LARGE SCALE GENOMIC DNA]</scope>
    <source>
        <strain evidence="1 2">G25-29</strain>
    </source>
</reference>
<organism evidence="1 2">
    <name type="scientific">Fictibacillus phosphorivorans</name>
    <dbReference type="NCBI Taxonomy" id="1221500"/>
    <lineage>
        <taxon>Bacteria</taxon>
        <taxon>Bacillati</taxon>
        <taxon>Bacillota</taxon>
        <taxon>Bacilli</taxon>
        <taxon>Bacillales</taxon>
        <taxon>Fictibacillaceae</taxon>
        <taxon>Fictibacillus</taxon>
    </lineage>
</organism>
<dbReference type="RefSeq" id="WP_066394339.1">
    <property type="nucleotide sequence ID" value="NZ_CP015378.1"/>
</dbReference>
<evidence type="ECO:0000313" key="2">
    <source>
        <dbReference type="Proteomes" id="UP000076623"/>
    </source>
</evidence>
<proteinExistence type="predicted"/>